<evidence type="ECO:0008006" key="10">
    <source>
        <dbReference type="Google" id="ProtNLM"/>
    </source>
</evidence>
<proteinExistence type="inferred from homology"/>
<dbReference type="InterPro" id="IPR039659">
    <property type="entry name" value="SPT5"/>
</dbReference>
<dbReference type="PANTHER" id="PTHR11125:SF7">
    <property type="entry name" value="TRANSCRIPTION ELONGATION FACTOR SPT5"/>
    <property type="match status" value="1"/>
</dbReference>
<dbReference type="InterPro" id="IPR005824">
    <property type="entry name" value="KOW"/>
</dbReference>
<dbReference type="CDD" id="cd09888">
    <property type="entry name" value="NGN_Euk"/>
    <property type="match status" value="1"/>
</dbReference>
<evidence type="ECO:0000313" key="8">
    <source>
        <dbReference type="EMBL" id="GKV24472.1"/>
    </source>
</evidence>
<dbReference type="Proteomes" id="UP001054252">
    <property type="component" value="Unassembled WGS sequence"/>
</dbReference>
<dbReference type="GO" id="GO:0006357">
    <property type="term" value="P:regulation of transcription by RNA polymerase II"/>
    <property type="evidence" value="ECO:0007669"/>
    <property type="project" value="InterPro"/>
</dbReference>
<dbReference type="SMART" id="SM00739">
    <property type="entry name" value="KOW"/>
    <property type="match status" value="4"/>
</dbReference>
<name>A0AAV5KIP8_9ROSI</name>
<feature type="domain" description="KOW" evidence="7">
    <location>
        <begin position="459"/>
        <end position="486"/>
    </location>
</feature>
<dbReference type="GO" id="GO:0032044">
    <property type="term" value="C:DSIF complex"/>
    <property type="evidence" value="ECO:0007669"/>
    <property type="project" value="TreeGrafter"/>
</dbReference>
<dbReference type="InterPro" id="IPR039385">
    <property type="entry name" value="NGN_Euk"/>
</dbReference>
<keyword evidence="9" id="KW-1185">Reference proteome</keyword>
<dbReference type="FunFam" id="2.30.30.30:FF:000027">
    <property type="entry name" value="Transcription elongation factor SPT5"/>
    <property type="match status" value="1"/>
</dbReference>
<feature type="compositionally biased region" description="Acidic residues" evidence="5">
    <location>
        <begin position="8"/>
        <end position="25"/>
    </location>
</feature>
<feature type="domain" description="KOW" evidence="7">
    <location>
        <begin position="251"/>
        <end position="278"/>
    </location>
</feature>
<dbReference type="InterPro" id="IPR008991">
    <property type="entry name" value="Translation_prot_SH3-like_sf"/>
</dbReference>
<evidence type="ECO:0000256" key="1">
    <source>
        <dbReference type="ARBA" id="ARBA00004123"/>
    </source>
</evidence>
<dbReference type="FunFam" id="3.30.70.940:FF:000007">
    <property type="entry name" value="Transcription elongation factor SPT5"/>
    <property type="match status" value="1"/>
</dbReference>
<dbReference type="FunFam" id="2.30.30.30:FF:000028">
    <property type="entry name" value="Transcription elongation factor SPT5"/>
    <property type="match status" value="1"/>
</dbReference>
<dbReference type="Pfam" id="PF11942">
    <property type="entry name" value="Spt5_N"/>
    <property type="match status" value="1"/>
</dbReference>
<evidence type="ECO:0000256" key="5">
    <source>
        <dbReference type="SAM" id="MobiDB-lite"/>
    </source>
</evidence>
<sequence length="671" mass="75984">MARRRDEESEEYEEELEQVMDDEGEVQGRQRLKRRRSVFADHVVDEEEDDDEDYGGRRQKTYRRAAQYFDIEAEVDSDEEEEDEEEGEDDFIVASGADLLGEDDGGRIHRLPLLPQDEEEEDVEALERRIQAKYARSSHAEYDEEITEVEQQALLPSVKDPSLWLVKCATGCEREIAACLMQKCIDKRSELQIISAIALDHLKNYIYIEAYREAHVREACKGLCKISAKDIKRVEITEMTDVLSVKSKAIDLSGGTWVRMKRGTYKGDLAKVVDVDNVRQKVKVKLIPRIDLQALANKLEGKEVPKKSFVPPPRFMNVAEARNLHIPVKHKRDKVNGDYFEIGGMKFEGGFLCKEEVSMTSISTQNIMPTFDEIENFRKLGGRGDGDIVSLSTLSANRRKAYFIRGDPVIVVKGDLKDLKGWVEKVEEEIVHIKPAITKPEMEHLPKTLSVNEKELRKYFEPGKRVKVVSGTKEGTTGMVVKVEQNLLIILSETTKEHIRVLADDVVDCSEVTGETKIDDSYSRFGSFRIPHIPPTPSRLSKGENPYNSGVRHRRGRGQRDGLVGMTVKIRLGPYKGCRGRVVDVRGPSVRVELESQMNLVTVDRRVISDNVVSTAYCDTFQCGRGGETPLHPCMTPMRDPGATPIHDGMRTPMRNPAWNPYLRLSPPSPA</sequence>
<dbReference type="PANTHER" id="PTHR11125">
    <property type="entry name" value="SUPPRESSOR OF TY 5"/>
    <property type="match status" value="1"/>
</dbReference>
<dbReference type="InterPro" id="IPR006645">
    <property type="entry name" value="NGN-like_dom"/>
</dbReference>
<dbReference type="InterPro" id="IPR041976">
    <property type="entry name" value="KOW_Spt5_3"/>
</dbReference>
<dbReference type="InterPro" id="IPR022581">
    <property type="entry name" value="Spt5_N"/>
</dbReference>
<feature type="region of interest" description="Disordered" evidence="5">
    <location>
        <begin position="1"/>
        <end position="28"/>
    </location>
</feature>
<dbReference type="InterPro" id="IPR036735">
    <property type="entry name" value="NGN_dom_sf"/>
</dbReference>
<dbReference type="Gene3D" id="3.30.70.940">
    <property type="entry name" value="NusG, N-terminal domain"/>
    <property type="match status" value="1"/>
</dbReference>
<organism evidence="8 9">
    <name type="scientific">Rubroshorea leprosula</name>
    <dbReference type="NCBI Taxonomy" id="152421"/>
    <lineage>
        <taxon>Eukaryota</taxon>
        <taxon>Viridiplantae</taxon>
        <taxon>Streptophyta</taxon>
        <taxon>Embryophyta</taxon>
        <taxon>Tracheophyta</taxon>
        <taxon>Spermatophyta</taxon>
        <taxon>Magnoliopsida</taxon>
        <taxon>eudicotyledons</taxon>
        <taxon>Gunneridae</taxon>
        <taxon>Pentapetalae</taxon>
        <taxon>rosids</taxon>
        <taxon>malvids</taxon>
        <taxon>Malvales</taxon>
        <taxon>Dipterocarpaceae</taxon>
        <taxon>Rubroshorea</taxon>
    </lineage>
</organism>
<dbReference type="CDD" id="cd06081">
    <property type="entry name" value="KOW_Spt5_1"/>
    <property type="match status" value="1"/>
</dbReference>
<dbReference type="Pfam" id="PF23284">
    <property type="entry name" value="KOW2_Spt5"/>
    <property type="match status" value="1"/>
</dbReference>
<protein>
    <recommendedName>
        <fullName evidence="10">Transcription elongation factor SPT5</fullName>
    </recommendedName>
</protein>
<dbReference type="AlphaFoldDB" id="A0AAV5KIP8"/>
<feature type="region of interest" description="Disordered" evidence="5">
    <location>
        <begin position="69"/>
        <end position="90"/>
    </location>
</feature>
<evidence type="ECO:0000259" key="6">
    <source>
        <dbReference type="SMART" id="SM00738"/>
    </source>
</evidence>
<dbReference type="EMBL" id="BPVZ01000065">
    <property type="protein sequence ID" value="GKV24472.1"/>
    <property type="molecule type" value="Genomic_DNA"/>
</dbReference>
<comment type="caution">
    <text evidence="8">The sequence shown here is derived from an EMBL/GenBank/DDBJ whole genome shotgun (WGS) entry which is preliminary data.</text>
</comment>
<feature type="domain" description="NusG-like N-terminal" evidence="6">
    <location>
        <begin position="160"/>
        <end position="246"/>
    </location>
</feature>
<dbReference type="GO" id="GO:0032784">
    <property type="term" value="P:regulation of DNA-templated transcription elongation"/>
    <property type="evidence" value="ECO:0007669"/>
    <property type="project" value="InterPro"/>
</dbReference>
<evidence type="ECO:0000256" key="3">
    <source>
        <dbReference type="ARBA" id="ARBA00023163"/>
    </source>
</evidence>
<dbReference type="SMART" id="SM00738">
    <property type="entry name" value="NGN"/>
    <property type="match status" value="1"/>
</dbReference>
<dbReference type="GO" id="GO:0006368">
    <property type="term" value="P:transcription elongation by RNA polymerase II"/>
    <property type="evidence" value="ECO:0007669"/>
    <property type="project" value="TreeGrafter"/>
</dbReference>
<dbReference type="Pfam" id="PF23290">
    <property type="entry name" value="KOW5_SPT5"/>
    <property type="match status" value="1"/>
</dbReference>
<dbReference type="InterPro" id="IPR005100">
    <property type="entry name" value="NGN-domain"/>
</dbReference>
<feature type="compositionally biased region" description="Acidic residues" evidence="5">
    <location>
        <begin position="71"/>
        <end position="90"/>
    </location>
</feature>
<evidence type="ECO:0000313" key="9">
    <source>
        <dbReference type="Proteomes" id="UP001054252"/>
    </source>
</evidence>
<dbReference type="InterPro" id="IPR014722">
    <property type="entry name" value="Rib_uL2_dom2"/>
</dbReference>
<dbReference type="Pfam" id="PF03439">
    <property type="entry name" value="Spt5-NGN"/>
    <property type="match status" value="1"/>
</dbReference>
<accession>A0AAV5KIP8</accession>
<dbReference type="SUPFAM" id="SSF50104">
    <property type="entry name" value="Translation proteins SH3-like domain"/>
    <property type="match status" value="2"/>
</dbReference>
<comment type="similarity">
    <text evidence="2">Belongs to the SPT5 family.</text>
</comment>
<keyword evidence="4" id="KW-0539">Nucleus</keyword>
<keyword evidence="3" id="KW-0804">Transcription</keyword>
<dbReference type="InterPro" id="IPR041973">
    <property type="entry name" value="KOW_Spt5_1"/>
</dbReference>
<dbReference type="Pfam" id="PF23042">
    <property type="entry name" value="KOW1_SPT5"/>
    <property type="match status" value="1"/>
</dbReference>
<dbReference type="InterPro" id="IPR041975">
    <property type="entry name" value="KOW_Spt5_2"/>
</dbReference>
<dbReference type="CDD" id="cd06085">
    <property type="entry name" value="KOW_Spt5_5"/>
    <property type="match status" value="1"/>
</dbReference>
<feature type="domain" description="KOW" evidence="7">
    <location>
        <begin position="402"/>
        <end position="429"/>
    </location>
</feature>
<evidence type="ECO:0000256" key="2">
    <source>
        <dbReference type="ARBA" id="ARBA00006956"/>
    </source>
</evidence>
<dbReference type="Gene3D" id="2.30.30.30">
    <property type="match status" value="4"/>
</dbReference>
<feature type="region of interest" description="Disordered" evidence="5">
    <location>
        <begin position="533"/>
        <end position="558"/>
    </location>
</feature>
<dbReference type="InterPro" id="IPR041978">
    <property type="entry name" value="KOW_Spt5_5"/>
</dbReference>
<evidence type="ECO:0000259" key="7">
    <source>
        <dbReference type="SMART" id="SM00739"/>
    </source>
</evidence>
<reference evidence="8 9" key="1">
    <citation type="journal article" date="2021" name="Commun. Biol.">
        <title>The genome of Shorea leprosula (Dipterocarpaceae) highlights the ecological relevance of drought in aseasonal tropical rainforests.</title>
        <authorList>
            <person name="Ng K.K.S."/>
            <person name="Kobayashi M.J."/>
            <person name="Fawcett J.A."/>
            <person name="Hatakeyama M."/>
            <person name="Paape T."/>
            <person name="Ng C.H."/>
            <person name="Ang C.C."/>
            <person name="Tnah L.H."/>
            <person name="Lee C.T."/>
            <person name="Nishiyama T."/>
            <person name="Sese J."/>
            <person name="O'Brien M.J."/>
            <person name="Copetti D."/>
            <person name="Mohd Noor M.I."/>
            <person name="Ong R.C."/>
            <person name="Putra M."/>
            <person name="Sireger I.Z."/>
            <person name="Indrioko S."/>
            <person name="Kosugi Y."/>
            <person name="Izuno A."/>
            <person name="Isagi Y."/>
            <person name="Lee S.L."/>
            <person name="Shimizu K.K."/>
        </authorList>
    </citation>
    <scope>NUCLEOTIDE SEQUENCE [LARGE SCALE GENOMIC DNA]</scope>
    <source>
        <strain evidence="8">214</strain>
    </source>
</reference>
<gene>
    <name evidence="8" type="ORF">SLEP1_g34084</name>
</gene>
<comment type="subcellular location">
    <subcellularLocation>
        <location evidence="1">Nucleus</location>
    </subcellularLocation>
</comment>
<dbReference type="GO" id="GO:0003729">
    <property type="term" value="F:mRNA binding"/>
    <property type="evidence" value="ECO:0007669"/>
    <property type="project" value="TreeGrafter"/>
</dbReference>
<evidence type="ECO:0000256" key="4">
    <source>
        <dbReference type="ARBA" id="ARBA00023242"/>
    </source>
</evidence>
<feature type="domain" description="KOW" evidence="7">
    <location>
        <begin position="561"/>
        <end position="588"/>
    </location>
</feature>
<dbReference type="CDD" id="cd06083">
    <property type="entry name" value="KOW_Spt5_3"/>
    <property type="match status" value="1"/>
</dbReference>